<dbReference type="GO" id="GO:0005524">
    <property type="term" value="F:ATP binding"/>
    <property type="evidence" value="ECO:0007669"/>
    <property type="project" value="UniProtKB-KW"/>
</dbReference>
<evidence type="ECO:0000256" key="3">
    <source>
        <dbReference type="ARBA" id="ARBA00022840"/>
    </source>
</evidence>
<dbReference type="EMBL" id="CP001778">
    <property type="protein sequence ID" value="ADD42370.1"/>
    <property type="molecule type" value="Genomic_DNA"/>
</dbReference>
<dbReference type="Proteomes" id="UP000000844">
    <property type="component" value="Chromosome"/>
</dbReference>
<keyword evidence="8" id="KW-1185">Reference proteome</keyword>
<dbReference type="GO" id="GO:0140662">
    <property type="term" value="F:ATP-dependent protein folding chaperone"/>
    <property type="evidence" value="ECO:0007669"/>
    <property type="project" value="InterPro"/>
</dbReference>
<feature type="compositionally biased region" description="Basic and acidic residues" evidence="6">
    <location>
        <begin position="446"/>
        <end position="461"/>
    </location>
</feature>
<dbReference type="Pfam" id="PF00012">
    <property type="entry name" value="HSP70"/>
    <property type="match status" value="1"/>
</dbReference>
<evidence type="ECO:0000256" key="4">
    <source>
        <dbReference type="ARBA" id="ARBA00023016"/>
    </source>
</evidence>
<evidence type="ECO:0000256" key="5">
    <source>
        <dbReference type="ARBA" id="ARBA00023186"/>
    </source>
</evidence>
<evidence type="ECO:0000256" key="2">
    <source>
        <dbReference type="ARBA" id="ARBA00022741"/>
    </source>
</evidence>
<dbReference type="SUPFAM" id="SSF53067">
    <property type="entry name" value="Actin-like ATPase domain"/>
    <property type="match status" value="2"/>
</dbReference>
<dbReference type="PROSITE" id="PS01036">
    <property type="entry name" value="HSP70_3"/>
    <property type="match status" value="1"/>
</dbReference>
<dbReference type="AlphaFoldDB" id="D3Q799"/>
<keyword evidence="5" id="KW-0143">Chaperone</keyword>
<dbReference type="HOGENOM" id="CLU_457015_0_0_11"/>
<dbReference type="PANTHER" id="PTHR42749:SF1">
    <property type="entry name" value="CELL SHAPE-DETERMINING PROTEIN MREB"/>
    <property type="match status" value="1"/>
</dbReference>
<accession>D3Q799</accession>
<feature type="region of interest" description="Disordered" evidence="6">
    <location>
        <begin position="428"/>
        <end position="461"/>
    </location>
</feature>
<dbReference type="STRING" id="446470.Snas_2693"/>
<dbReference type="Gene3D" id="3.30.420.40">
    <property type="match status" value="2"/>
</dbReference>
<dbReference type="PANTHER" id="PTHR42749">
    <property type="entry name" value="CELL SHAPE-DETERMINING PROTEIN MREB"/>
    <property type="match status" value="1"/>
</dbReference>
<comment type="similarity">
    <text evidence="1">Belongs to the heat shock protein 70 family.</text>
</comment>
<evidence type="ECO:0000256" key="1">
    <source>
        <dbReference type="ARBA" id="ARBA00007381"/>
    </source>
</evidence>
<dbReference type="InterPro" id="IPR043129">
    <property type="entry name" value="ATPase_NBD"/>
</dbReference>
<keyword evidence="3" id="KW-0067">ATP-binding</keyword>
<evidence type="ECO:0000313" key="7">
    <source>
        <dbReference type="EMBL" id="ADD42370.1"/>
    </source>
</evidence>
<dbReference type="Gene3D" id="3.90.640.10">
    <property type="entry name" value="Actin, Chain A, domain 4"/>
    <property type="match status" value="1"/>
</dbReference>
<reference evidence="7 8" key="1">
    <citation type="journal article" date="2009" name="Stand. Genomic Sci.">
        <title>Complete genome sequence of Stackebrandtia nassauensis type strain (LLR-40K-21).</title>
        <authorList>
            <person name="Munk C."/>
            <person name="Lapidus A."/>
            <person name="Copeland A."/>
            <person name="Jando M."/>
            <person name="Mayilraj S."/>
            <person name="Glavina Del Rio T."/>
            <person name="Nolan M."/>
            <person name="Chen F."/>
            <person name="Lucas S."/>
            <person name="Tice H."/>
            <person name="Cheng J.F."/>
            <person name="Han C."/>
            <person name="Detter J.C."/>
            <person name="Bruce D."/>
            <person name="Goodwin L."/>
            <person name="Chain P."/>
            <person name="Pitluck S."/>
            <person name="Goker M."/>
            <person name="Ovchinikova G."/>
            <person name="Pati A."/>
            <person name="Ivanova N."/>
            <person name="Mavromatis K."/>
            <person name="Chen A."/>
            <person name="Palaniappan K."/>
            <person name="Land M."/>
            <person name="Hauser L."/>
            <person name="Chang Y.J."/>
            <person name="Jeffries C.D."/>
            <person name="Bristow J."/>
            <person name="Eisen J.A."/>
            <person name="Markowitz V."/>
            <person name="Hugenholtz P."/>
            <person name="Kyrpides N.C."/>
            <person name="Klenk H.P."/>
        </authorList>
    </citation>
    <scope>NUCLEOTIDE SEQUENCE [LARGE SCALE GENOMIC DNA]</scope>
    <source>
        <strain evidence="8">DSM 44728 / CIP 108903 / NRRL B-16338 / NBRC 102104 / LLR-40K-21</strain>
    </source>
</reference>
<protein>
    <submittedName>
        <fullName evidence="7">Heat shock protein 70</fullName>
    </submittedName>
</protein>
<sequence length="597" mass="63374">MTTKVRLAIDFGTSHTVAVLDPGTGIGQPLLFGDSPLLPSAVHAADTGQLLTGRDAVRSARMAPESFEPNPKRRIDDGTVLLGGREYPVATLISSVLRMVAVEANRVAGGPPQAVAMTHPANWGSARLGVLRQAAEQAGLGRVELIPEPEAAAVFFTASESHGRSPDTVVVYDFGGGTFDVCVLTRTGGEYRVRAQAGLDDVGGADLDAALLNHIGHVASSMDPATWQRIMRPVDAVTRRAFRSVYEDIRDAKEQLSRNSSGLVHIPLLDRDLPVTREEFEQVARPLIERTVELTASTLAGVRGAAGQPVSLYLVGGSSRVPMVSTLLHRRLGQAPVITGQPEQVVAQGALRCLDEPNTDAHRAQPLAVAAPAMSLPPTREASLGMAEAATGASSKSFGRKAVVRTVLAVVTVAAVIAAFTLLNWGKAPEDSDNGGNGNGSSADTDAAHGKSDDSDKTVDVKVSKEPDIASFMDDDDKQYLGCYYADVADTGHPAECDEKNANRGFTRQVSHQDECGDKPEEDGWRSVEEGIYCQTVLVKKKACLDKDFYTVVCDDEGAVFVVKDGPVKSKDDCAGHKGVVQLSATEKYFCFDGNDA</sequence>
<evidence type="ECO:0000256" key="6">
    <source>
        <dbReference type="SAM" id="MobiDB-lite"/>
    </source>
</evidence>
<dbReference type="PRINTS" id="PR00301">
    <property type="entry name" value="HEATSHOCK70"/>
</dbReference>
<keyword evidence="4 7" id="KW-0346">Stress response</keyword>
<dbReference type="KEGG" id="sna:Snas_2693"/>
<proteinExistence type="inferred from homology"/>
<gene>
    <name evidence="7" type="ordered locus">Snas_2693</name>
</gene>
<dbReference type="OrthoDB" id="9766019at2"/>
<dbReference type="InterPro" id="IPR013126">
    <property type="entry name" value="Hsp_70_fam"/>
</dbReference>
<name>D3Q799_STANL</name>
<organism evidence="7 8">
    <name type="scientific">Stackebrandtia nassauensis (strain DSM 44728 / CIP 108903 / NRRL B-16338 / NBRC 102104 / LLR-40K-21)</name>
    <dbReference type="NCBI Taxonomy" id="446470"/>
    <lineage>
        <taxon>Bacteria</taxon>
        <taxon>Bacillati</taxon>
        <taxon>Actinomycetota</taxon>
        <taxon>Actinomycetes</taxon>
        <taxon>Glycomycetales</taxon>
        <taxon>Glycomycetaceae</taxon>
        <taxon>Stackebrandtia</taxon>
    </lineage>
</organism>
<dbReference type="InterPro" id="IPR018181">
    <property type="entry name" value="Heat_shock_70_CS"/>
</dbReference>
<keyword evidence="2" id="KW-0547">Nucleotide-binding</keyword>
<dbReference type="eggNOG" id="COG0443">
    <property type="taxonomic scope" value="Bacteria"/>
</dbReference>
<evidence type="ECO:0000313" key="8">
    <source>
        <dbReference type="Proteomes" id="UP000000844"/>
    </source>
</evidence>